<feature type="coiled-coil region" evidence="4">
    <location>
        <begin position="58"/>
        <end position="85"/>
    </location>
</feature>
<evidence type="ECO:0000256" key="4">
    <source>
        <dbReference type="SAM" id="Coils"/>
    </source>
</evidence>
<protein>
    <submittedName>
        <fullName evidence="6">Putative tetratricopeptide repeat protein 1</fullName>
    </submittedName>
</protein>
<keyword evidence="2 3" id="KW-0802">TPR repeat</keyword>
<evidence type="ECO:0000256" key="3">
    <source>
        <dbReference type="PROSITE-ProRule" id="PRU00339"/>
    </source>
</evidence>
<dbReference type="InterPro" id="IPR052769">
    <property type="entry name" value="TPR_domain_protein"/>
</dbReference>
<evidence type="ECO:0000256" key="1">
    <source>
        <dbReference type="ARBA" id="ARBA00022737"/>
    </source>
</evidence>
<keyword evidence="4" id="KW-0175">Coiled coil</keyword>
<dbReference type="Pfam" id="PF13181">
    <property type="entry name" value="TPR_8"/>
    <property type="match status" value="1"/>
</dbReference>
<feature type="repeat" description="TPR" evidence="3">
    <location>
        <begin position="84"/>
        <end position="117"/>
    </location>
</feature>
<dbReference type="InterPro" id="IPR019734">
    <property type="entry name" value="TPR_rpt"/>
</dbReference>
<dbReference type="AlphaFoldDB" id="A0A1E1XEZ6"/>
<dbReference type="EMBL" id="GFAC01001487">
    <property type="protein sequence ID" value="JAT97701.1"/>
    <property type="molecule type" value="mRNA"/>
</dbReference>
<dbReference type="Pfam" id="PF07719">
    <property type="entry name" value="TPR_2"/>
    <property type="match status" value="1"/>
</dbReference>
<accession>A0A1E1XEZ6</accession>
<dbReference type="Gene3D" id="1.25.40.10">
    <property type="entry name" value="Tetratricopeptide repeat domain"/>
    <property type="match status" value="1"/>
</dbReference>
<evidence type="ECO:0000256" key="5">
    <source>
        <dbReference type="SAM" id="MobiDB-lite"/>
    </source>
</evidence>
<feature type="repeat" description="TPR" evidence="3">
    <location>
        <begin position="157"/>
        <end position="190"/>
    </location>
</feature>
<dbReference type="PANTHER" id="PTHR46014:SF1">
    <property type="entry name" value="TETRATRICOPEPTIDE REPEAT PROTEIN 1"/>
    <property type="match status" value="1"/>
</dbReference>
<feature type="compositionally biased region" description="Basic and acidic residues" evidence="5">
    <location>
        <begin position="24"/>
        <end position="45"/>
    </location>
</feature>
<feature type="region of interest" description="Disordered" evidence="5">
    <location>
        <begin position="24"/>
        <end position="55"/>
    </location>
</feature>
<evidence type="ECO:0000256" key="2">
    <source>
        <dbReference type="ARBA" id="ARBA00022803"/>
    </source>
</evidence>
<sequence length="254" mass="28755">MASSPESEYADDVKTCTSAVEGMAVREDSAEISKEKLQSTEHPTDTENAEDDEEEDLYIIDEEELERLQKTMNDEERKSNKERALKLKAEGNASFKTGEYADAMESYTEALRICPLSSSAERSILYSNRGATWARLEKKKVAIKDCTKAIELNPSYVKPILRRAQLYKETKNLDDALKDYQHVLELDPSIGEARHACMTLPDEIKERNEKLQAEMLGKLKELGNLVLKPFGMSTDNFKLVKEGEGGGYKIQFQK</sequence>
<proteinExistence type="evidence at transcript level"/>
<reference evidence="6" key="1">
    <citation type="journal article" date="2017" name="Front. Cell. Infect. Microbiol.">
        <title>The Distinct Transcriptional Response of the Midgut of Amblyomma sculptum and Amblyomma aureolatum Ticks to Rickettsia rickettsii Correlates to Their Differences in Susceptibility to Infection.</title>
        <authorList>
            <person name="Martins L.A."/>
            <person name="Galletti M.F.B.M."/>
            <person name="Ribeiro J.M."/>
            <person name="Fujita A."/>
            <person name="Costa F.B."/>
            <person name="Labruna M.B."/>
            <person name="Daffre S."/>
            <person name="Fogaca A.C."/>
        </authorList>
    </citation>
    <scope>NUCLEOTIDE SEQUENCE</scope>
</reference>
<name>A0A1E1XEZ6_9ACAR</name>
<dbReference type="SMART" id="SM00028">
    <property type="entry name" value="TPR"/>
    <property type="match status" value="3"/>
</dbReference>
<dbReference type="PROSITE" id="PS50005">
    <property type="entry name" value="TPR"/>
    <property type="match status" value="3"/>
</dbReference>
<dbReference type="InterPro" id="IPR013105">
    <property type="entry name" value="TPR_2"/>
</dbReference>
<feature type="repeat" description="TPR" evidence="3">
    <location>
        <begin position="123"/>
        <end position="156"/>
    </location>
</feature>
<evidence type="ECO:0000313" key="6">
    <source>
        <dbReference type="EMBL" id="JAT97701.1"/>
    </source>
</evidence>
<dbReference type="InterPro" id="IPR011990">
    <property type="entry name" value="TPR-like_helical_dom_sf"/>
</dbReference>
<keyword evidence="1" id="KW-0677">Repeat</keyword>
<dbReference type="SUPFAM" id="SSF48452">
    <property type="entry name" value="TPR-like"/>
    <property type="match status" value="1"/>
</dbReference>
<dbReference type="PANTHER" id="PTHR46014">
    <property type="entry name" value="TETRATRICOPEPTIDE REPEAT PROTEIN 1"/>
    <property type="match status" value="1"/>
</dbReference>
<organism evidence="6">
    <name type="scientific">Amblyomma aureolatum</name>
    <dbReference type="NCBI Taxonomy" id="187763"/>
    <lineage>
        <taxon>Eukaryota</taxon>
        <taxon>Metazoa</taxon>
        <taxon>Ecdysozoa</taxon>
        <taxon>Arthropoda</taxon>
        <taxon>Chelicerata</taxon>
        <taxon>Arachnida</taxon>
        <taxon>Acari</taxon>
        <taxon>Parasitiformes</taxon>
        <taxon>Ixodida</taxon>
        <taxon>Ixodoidea</taxon>
        <taxon>Ixodidae</taxon>
        <taxon>Amblyomminae</taxon>
        <taxon>Amblyomma</taxon>
    </lineage>
</organism>